<proteinExistence type="predicted"/>
<dbReference type="EMBL" id="JBHSMA010000003">
    <property type="protein sequence ID" value="MFC5410055.1"/>
    <property type="molecule type" value="Genomic_DNA"/>
</dbReference>
<feature type="transmembrane region" description="Helical" evidence="2">
    <location>
        <begin position="37"/>
        <end position="60"/>
    </location>
</feature>
<sequence>MKLFWIKRGLGFLAFGLLFVALAGFVVMHLWNWLVPVLFAGPVISFGQALGLLLLSRILVGFRGGGWRGPGWGRSGHPGHPYWREKLSARWQDMTPEERQQFKQQMKEQWRSYCGPRGFGHGRRWSQEPEQPANPPEPTATQF</sequence>
<dbReference type="InterPro" id="IPR036910">
    <property type="entry name" value="HMG_box_dom_sf"/>
</dbReference>
<dbReference type="Proteomes" id="UP001596106">
    <property type="component" value="Unassembled WGS sequence"/>
</dbReference>
<reference evidence="4" key="1">
    <citation type="journal article" date="2019" name="Int. J. Syst. Evol. Microbiol.">
        <title>The Global Catalogue of Microorganisms (GCM) 10K type strain sequencing project: providing services to taxonomists for standard genome sequencing and annotation.</title>
        <authorList>
            <consortium name="The Broad Institute Genomics Platform"/>
            <consortium name="The Broad Institute Genome Sequencing Center for Infectious Disease"/>
            <person name="Wu L."/>
            <person name="Ma J."/>
        </authorList>
    </citation>
    <scope>NUCLEOTIDE SEQUENCE [LARGE SCALE GENOMIC DNA]</scope>
    <source>
        <strain evidence="4">CCUG 55250</strain>
    </source>
</reference>
<dbReference type="CDD" id="cd00084">
    <property type="entry name" value="HMG-box_SF"/>
    <property type="match status" value="1"/>
</dbReference>
<keyword evidence="2" id="KW-0812">Transmembrane</keyword>
<evidence type="ECO:0000313" key="4">
    <source>
        <dbReference type="Proteomes" id="UP001596106"/>
    </source>
</evidence>
<evidence type="ECO:0000313" key="3">
    <source>
        <dbReference type="EMBL" id="MFC5410055.1"/>
    </source>
</evidence>
<gene>
    <name evidence="3" type="ORF">ACFPMF_12095</name>
</gene>
<organism evidence="3 4">
    <name type="scientific">Larkinella bovis</name>
    <dbReference type="NCBI Taxonomy" id="683041"/>
    <lineage>
        <taxon>Bacteria</taxon>
        <taxon>Pseudomonadati</taxon>
        <taxon>Bacteroidota</taxon>
        <taxon>Cytophagia</taxon>
        <taxon>Cytophagales</taxon>
        <taxon>Spirosomataceae</taxon>
        <taxon>Larkinella</taxon>
    </lineage>
</organism>
<feature type="region of interest" description="Disordered" evidence="1">
    <location>
        <begin position="115"/>
        <end position="143"/>
    </location>
</feature>
<comment type="caution">
    <text evidence="3">The sequence shown here is derived from an EMBL/GenBank/DDBJ whole genome shotgun (WGS) entry which is preliminary data.</text>
</comment>
<keyword evidence="2" id="KW-1133">Transmembrane helix</keyword>
<feature type="transmembrane region" description="Helical" evidence="2">
    <location>
        <begin position="12"/>
        <end position="31"/>
    </location>
</feature>
<keyword evidence="2" id="KW-0472">Membrane</keyword>
<accession>A0ABW0IC06</accession>
<feature type="compositionally biased region" description="Pro residues" evidence="1">
    <location>
        <begin position="132"/>
        <end position="143"/>
    </location>
</feature>
<evidence type="ECO:0000256" key="1">
    <source>
        <dbReference type="SAM" id="MobiDB-lite"/>
    </source>
</evidence>
<protein>
    <submittedName>
        <fullName evidence="3">HMG-box domain-containing protein</fullName>
    </submittedName>
</protein>
<name>A0ABW0IC06_9BACT</name>
<dbReference type="SUPFAM" id="SSF47095">
    <property type="entry name" value="HMG-box"/>
    <property type="match status" value="1"/>
</dbReference>
<keyword evidence="4" id="KW-1185">Reference proteome</keyword>
<dbReference type="RefSeq" id="WP_379844998.1">
    <property type="nucleotide sequence ID" value="NZ_JBHSMA010000003.1"/>
</dbReference>
<evidence type="ECO:0000256" key="2">
    <source>
        <dbReference type="SAM" id="Phobius"/>
    </source>
</evidence>